<dbReference type="Proteomes" id="UP001500822">
    <property type="component" value="Unassembled WGS sequence"/>
</dbReference>
<evidence type="ECO:0000256" key="1">
    <source>
        <dbReference type="SAM" id="MobiDB-lite"/>
    </source>
</evidence>
<dbReference type="Gene3D" id="2.120.10.30">
    <property type="entry name" value="TolB, C-terminal domain"/>
    <property type="match status" value="1"/>
</dbReference>
<name>A0ABP8Z4A5_9ACTN</name>
<feature type="region of interest" description="Disordered" evidence="1">
    <location>
        <begin position="357"/>
        <end position="383"/>
    </location>
</feature>
<keyword evidence="5" id="KW-1185">Reference proteome</keyword>
<dbReference type="EMBL" id="BAABIE010000005">
    <property type="protein sequence ID" value="GAA4746003.1"/>
    <property type="molecule type" value="Genomic_DNA"/>
</dbReference>
<organism evidence="4 5">
    <name type="scientific">Gordonia alkaliphila</name>
    <dbReference type="NCBI Taxonomy" id="1053547"/>
    <lineage>
        <taxon>Bacteria</taxon>
        <taxon>Bacillati</taxon>
        <taxon>Actinomycetota</taxon>
        <taxon>Actinomycetes</taxon>
        <taxon>Mycobacteriales</taxon>
        <taxon>Gordoniaceae</taxon>
        <taxon>Gordonia</taxon>
    </lineage>
</organism>
<dbReference type="Pfam" id="PF07995">
    <property type="entry name" value="GSDH"/>
    <property type="match status" value="1"/>
</dbReference>
<comment type="caution">
    <text evidence="4">The sequence shown here is derived from an EMBL/GenBank/DDBJ whole genome shotgun (WGS) entry which is preliminary data.</text>
</comment>
<evidence type="ECO:0000259" key="3">
    <source>
        <dbReference type="Pfam" id="PF07995"/>
    </source>
</evidence>
<reference evidence="5" key="1">
    <citation type="journal article" date="2019" name="Int. J. Syst. Evol. Microbiol.">
        <title>The Global Catalogue of Microorganisms (GCM) 10K type strain sequencing project: providing services to taxonomists for standard genome sequencing and annotation.</title>
        <authorList>
            <consortium name="The Broad Institute Genomics Platform"/>
            <consortium name="The Broad Institute Genome Sequencing Center for Infectious Disease"/>
            <person name="Wu L."/>
            <person name="Ma J."/>
        </authorList>
    </citation>
    <scope>NUCLEOTIDE SEQUENCE [LARGE SCALE GENOMIC DNA]</scope>
    <source>
        <strain evidence="5">JCM 18077</strain>
    </source>
</reference>
<dbReference type="InterPro" id="IPR011042">
    <property type="entry name" value="6-blade_b-propeller_TolB-like"/>
</dbReference>
<feature type="chain" id="PRO_5045911709" evidence="2">
    <location>
        <begin position="32"/>
        <end position="383"/>
    </location>
</feature>
<dbReference type="InterPro" id="IPR012938">
    <property type="entry name" value="Glc/Sorbosone_DH"/>
</dbReference>
<evidence type="ECO:0000313" key="4">
    <source>
        <dbReference type="EMBL" id="GAA4746003.1"/>
    </source>
</evidence>
<dbReference type="SUPFAM" id="SSF63829">
    <property type="entry name" value="Calcium-dependent phosphotriesterase"/>
    <property type="match status" value="1"/>
</dbReference>
<dbReference type="RefSeq" id="WP_246991290.1">
    <property type="nucleotide sequence ID" value="NZ_BAABIE010000005.1"/>
</dbReference>
<feature type="domain" description="Glucose/Sorbosone dehydrogenase" evidence="3">
    <location>
        <begin position="103"/>
        <end position="277"/>
    </location>
</feature>
<keyword evidence="2" id="KW-0732">Signal</keyword>
<sequence>MPLPIPGLPARRALAVTAVAAITVLSATGCADFSDQERSANAGSFTTMPDGGGGPQQPPPPPPPTEDDQPPPSGPCVDPNPAVIATCLGTTSGVRPADPEGKSTYVAERTTGKIIISQRFGPQRTVATVPVDGGGDGGLIDFELSPTYLQDQMIYALISTGSDNRVVRIASGDSVKPILTGIPKGATGNMGSISFVSPTELRVATGNAGNAAAANNPGSLAGKVFTIDPNLSEPRPKIIASGFGSNVALCPDLESGSLYVADSGPEGDRLQQVEAGGVRTLWSWPERPGITGCAVAGGVISVSMAKAFRIDSLSAPSNANPAVGTPQQGDVKEQYGAVGRMTSFGPAMQIATINKTVSGAPPTSTNDRVAIYTSSGSSADDNT</sequence>
<gene>
    <name evidence="4" type="ORF">GCM10023217_14320</name>
</gene>
<feature type="compositionally biased region" description="Pro residues" evidence="1">
    <location>
        <begin position="56"/>
        <end position="74"/>
    </location>
</feature>
<evidence type="ECO:0000256" key="2">
    <source>
        <dbReference type="SAM" id="SignalP"/>
    </source>
</evidence>
<protein>
    <submittedName>
        <fullName evidence="4">PQQ-dependent sugar dehydrogenase</fullName>
    </submittedName>
</protein>
<accession>A0ABP8Z4A5</accession>
<evidence type="ECO:0000313" key="5">
    <source>
        <dbReference type="Proteomes" id="UP001500822"/>
    </source>
</evidence>
<feature type="region of interest" description="Disordered" evidence="1">
    <location>
        <begin position="36"/>
        <end position="81"/>
    </location>
</feature>
<feature type="signal peptide" evidence="2">
    <location>
        <begin position="1"/>
        <end position="31"/>
    </location>
</feature>
<proteinExistence type="predicted"/>